<evidence type="ECO:0000259" key="5">
    <source>
        <dbReference type="Pfam" id="PF14905"/>
    </source>
</evidence>
<keyword evidence="3" id="KW-0998">Cell outer membrane</keyword>
<keyword evidence="7" id="KW-1185">Reference proteome</keyword>
<evidence type="ECO:0000256" key="4">
    <source>
        <dbReference type="SAM" id="SignalP"/>
    </source>
</evidence>
<keyword evidence="2" id="KW-0472">Membrane</keyword>
<gene>
    <name evidence="6" type="ORF">FHS90_002012</name>
</gene>
<dbReference type="Gene3D" id="2.40.170.20">
    <property type="entry name" value="TonB-dependent receptor, beta-barrel domain"/>
    <property type="match status" value="1"/>
</dbReference>
<dbReference type="PANTHER" id="PTHR40980">
    <property type="entry name" value="PLUG DOMAIN-CONTAINING PROTEIN"/>
    <property type="match status" value="1"/>
</dbReference>
<reference evidence="6 7" key="1">
    <citation type="submission" date="2020-08" db="EMBL/GenBank/DDBJ databases">
        <title>Genomic Encyclopedia of Type Strains, Phase IV (KMG-IV): sequencing the most valuable type-strain genomes for metagenomic binning, comparative biology and taxonomic classification.</title>
        <authorList>
            <person name="Goeker M."/>
        </authorList>
    </citation>
    <scope>NUCLEOTIDE SEQUENCE [LARGE SCALE GENOMIC DNA]</scope>
    <source>
        <strain evidence="6 7">DSM 29854</strain>
    </source>
</reference>
<evidence type="ECO:0000256" key="3">
    <source>
        <dbReference type="ARBA" id="ARBA00023237"/>
    </source>
</evidence>
<dbReference type="PANTHER" id="PTHR40980:SF4">
    <property type="entry name" value="TONB-DEPENDENT RECEPTOR-LIKE BETA-BARREL DOMAIN-CONTAINING PROTEIN"/>
    <property type="match status" value="1"/>
</dbReference>
<keyword evidence="4" id="KW-0732">Signal</keyword>
<evidence type="ECO:0000256" key="2">
    <source>
        <dbReference type="ARBA" id="ARBA00023136"/>
    </source>
</evidence>
<dbReference type="InterPro" id="IPR013784">
    <property type="entry name" value="Carb-bd-like_fold"/>
</dbReference>
<evidence type="ECO:0000313" key="7">
    <source>
        <dbReference type="Proteomes" id="UP000563094"/>
    </source>
</evidence>
<dbReference type="Pfam" id="PF14905">
    <property type="entry name" value="OMP_b-brl_3"/>
    <property type="match status" value="1"/>
</dbReference>
<comment type="subcellular location">
    <subcellularLocation>
        <location evidence="1">Cell outer membrane</location>
    </subcellularLocation>
</comment>
<dbReference type="SUPFAM" id="SSF56935">
    <property type="entry name" value="Porins"/>
    <property type="match status" value="1"/>
</dbReference>
<dbReference type="Proteomes" id="UP000563094">
    <property type="component" value="Unassembled WGS sequence"/>
</dbReference>
<dbReference type="RefSeq" id="WP_182512885.1">
    <property type="nucleotide sequence ID" value="NZ_JACJIQ010000007.1"/>
</dbReference>
<dbReference type="Gene3D" id="2.170.130.10">
    <property type="entry name" value="TonB-dependent receptor, plug domain"/>
    <property type="match status" value="1"/>
</dbReference>
<name>A0A839GKH6_9BACT</name>
<feature type="chain" id="PRO_5032590704" description="Outer membrane protein beta-barrel domain-containing protein" evidence="4">
    <location>
        <begin position="24"/>
        <end position="813"/>
    </location>
</feature>
<dbReference type="Pfam" id="PF13620">
    <property type="entry name" value="CarboxypepD_reg"/>
    <property type="match status" value="1"/>
</dbReference>
<evidence type="ECO:0000256" key="1">
    <source>
        <dbReference type="ARBA" id="ARBA00004442"/>
    </source>
</evidence>
<dbReference type="InterPro" id="IPR037066">
    <property type="entry name" value="Plug_dom_sf"/>
</dbReference>
<dbReference type="InterPro" id="IPR041700">
    <property type="entry name" value="OMP_b-brl_3"/>
</dbReference>
<organism evidence="6 7">
    <name type="scientific">Rufibacter quisquiliarum</name>
    <dbReference type="NCBI Taxonomy" id="1549639"/>
    <lineage>
        <taxon>Bacteria</taxon>
        <taxon>Pseudomonadati</taxon>
        <taxon>Bacteroidota</taxon>
        <taxon>Cytophagia</taxon>
        <taxon>Cytophagales</taxon>
        <taxon>Hymenobacteraceae</taxon>
        <taxon>Rufibacter</taxon>
    </lineage>
</organism>
<dbReference type="AlphaFoldDB" id="A0A839GKH6"/>
<evidence type="ECO:0000313" key="6">
    <source>
        <dbReference type="EMBL" id="MBA9077299.1"/>
    </source>
</evidence>
<dbReference type="GO" id="GO:0009279">
    <property type="term" value="C:cell outer membrane"/>
    <property type="evidence" value="ECO:0007669"/>
    <property type="project" value="UniProtKB-SubCell"/>
</dbReference>
<dbReference type="SUPFAM" id="SSF49452">
    <property type="entry name" value="Starch-binding domain-like"/>
    <property type="match status" value="1"/>
</dbReference>
<dbReference type="GO" id="GO:0030246">
    <property type="term" value="F:carbohydrate binding"/>
    <property type="evidence" value="ECO:0007669"/>
    <property type="project" value="InterPro"/>
</dbReference>
<dbReference type="InterPro" id="IPR036942">
    <property type="entry name" value="Beta-barrel_TonB_sf"/>
</dbReference>
<feature type="signal peptide" evidence="4">
    <location>
        <begin position="1"/>
        <end position="23"/>
    </location>
</feature>
<sequence>MKKLSQFLFLLVALAFTGQAAMAQSTGSLTGRVVDEKGEPLSYGTVALLKADDKTVLTGTSIQLDGTFSLKTPGKGTYLLRISAMGFTHHDLAPFDAPAAGFTRDFGKVVLKQDSKMLKEVTVQNLRPSVDVQPDKMVVSVEGTAMAAGNTAYDVLAKSPGVFVDQDGNIQLNGKQGVKVMIDGKLTYLDGKQLQTMLQGMPADNLKNLEIIANPSAKYDAEGTGGIINLNLKKNNLDGLNGSVYGGYQNNTKSGGNGGLNLNLKQGKWSSFATVDLAQRPRKRTFTMDRVFANEGTTALLTQAGKEEGSSFSPSMRVGTDYDLNKNHSMGGTVSLSSIRSTSGVATNSVLDDPTQAGRLYNQTTTHNRQRYHSASFNAHYTGKLDTLGTTLSADLDVVRIKDSTPSDFLNLQTFSYKPGSEQEYFETLNPTAYQIYSAKVDFVRPLPSMKGKLELGAKASYVESDNQIDFYSLDKGEQVPHSVRKGDHFIYDENILAAYTNFSASLSPKFTLQAGLRAEYNNSEGNSIPNNKVTPRSYLDWFPSVFVQQKVSGNYMVSYNYSRRIFRPRYSNLNPFRFYIDANTYAEGNPYLKPEYTNSFQVTQTYRKNYNLTLGYAHTKDDISEVPYFYPEQNVMVFRQSNVESATTNATLTVPVTVTSKWNMSNNVTVAYQNFQTLVKEKVIENAQTMFMAQTNHNILLPKGFKAEVNGSYRGKGAFNVYKTDPAGWVDVAVKRSFFKDKLDVNLAVTDIFRTQRMKGISVVNGNTNKIDMYHSSQSVRLNLRYRFLKGEKFEVKRRNASLEELNRAGGN</sequence>
<proteinExistence type="predicted"/>
<comment type="caution">
    <text evidence="6">The sequence shown here is derived from an EMBL/GenBank/DDBJ whole genome shotgun (WGS) entry which is preliminary data.</text>
</comment>
<accession>A0A839GKH6</accession>
<protein>
    <recommendedName>
        <fullName evidence="5">Outer membrane protein beta-barrel domain-containing protein</fullName>
    </recommendedName>
</protein>
<feature type="domain" description="Outer membrane protein beta-barrel" evidence="5">
    <location>
        <begin position="384"/>
        <end position="787"/>
    </location>
</feature>
<dbReference type="EMBL" id="JACJIQ010000007">
    <property type="protein sequence ID" value="MBA9077299.1"/>
    <property type="molecule type" value="Genomic_DNA"/>
</dbReference>